<evidence type="ECO:0000256" key="1">
    <source>
        <dbReference type="ARBA" id="ARBA00004162"/>
    </source>
</evidence>
<keyword evidence="9" id="KW-1185">Reference proteome</keyword>
<reference evidence="8 9" key="1">
    <citation type="journal article" date="2019" name="G3 (Bethesda)">
        <title>Sequencing of a Wild Apple (Malus baccata) Genome Unravels the Differences Between Cultivated and Wild Apple Species Regarding Disease Resistance and Cold Tolerance.</title>
        <authorList>
            <person name="Chen X."/>
        </authorList>
    </citation>
    <scope>NUCLEOTIDE SEQUENCE [LARGE SCALE GENOMIC DNA]</scope>
    <source>
        <strain evidence="9">cv. Shandingzi</strain>
        <tissue evidence="8">Leaves</tissue>
    </source>
</reference>
<dbReference type="GO" id="GO:0006952">
    <property type="term" value="P:defense response"/>
    <property type="evidence" value="ECO:0007669"/>
    <property type="project" value="UniProtKB-KW"/>
</dbReference>
<dbReference type="PANTHER" id="PTHR43670">
    <property type="entry name" value="HEAT SHOCK PROTEIN 26"/>
    <property type="match status" value="1"/>
</dbReference>
<keyword evidence="2" id="KW-1003">Cell membrane</keyword>
<organism evidence="8 9">
    <name type="scientific">Malus baccata</name>
    <name type="common">Siberian crab apple</name>
    <name type="synonym">Pyrus baccata</name>
    <dbReference type="NCBI Taxonomy" id="106549"/>
    <lineage>
        <taxon>Eukaryota</taxon>
        <taxon>Viridiplantae</taxon>
        <taxon>Streptophyta</taxon>
        <taxon>Embryophyta</taxon>
        <taxon>Tracheophyta</taxon>
        <taxon>Spermatophyta</taxon>
        <taxon>Magnoliopsida</taxon>
        <taxon>eudicotyledons</taxon>
        <taxon>Gunneridae</taxon>
        <taxon>Pentapetalae</taxon>
        <taxon>rosids</taxon>
        <taxon>fabids</taxon>
        <taxon>Rosales</taxon>
        <taxon>Rosaceae</taxon>
        <taxon>Amygdaloideae</taxon>
        <taxon>Maleae</taxon>
        <taxon>Malus</taxon>
    </lineage>
</organism>
<dbReference type="PANTHER" id="PTHR43670:SF118">
    <property type="entry name" value="HSP20_ALPHA CRYSTALLIN FAMILY PROTEIN"/>
    <property type="match status" value="1"/>
</dbReference>
<dbReference type="EMBL" id="VIEB01000110">
    <property type="protein sequence ID" value="TQE06096.1"/>
    <property type="molecule type" value="Genomic_DNA"/>
</dbReference>
<dbReference type="Pfam" id="PF00011">
    <property type="entry name" value="HSP20"/>
    <property type="match status" value="1"/>
</dbReference>
<evidence type="ECO:0000256" key="6">
    <source>
        <dbReference type="SAM" id="Phobius"/>
    </source>
</evidence>
<evidence type="ECO:0000313" key="9">
    <source>
        <dbReference type="Proteomes" id="UP000315295"/>
    </source>
</evidence>
<dbReference type="InterPro" id="IPR008978">
    <property type="entry name" value="HSP20-like_chaperone"/>
</dbReference>
<gene>
    <name evidence="8" type="ORF">C1H46_008292</name>
</gene>
<dbReference type="GO" id="GO:0034605">
    <property type="term" value="P:cellular response to heat"/>
    <property type="evidence" value="ECO:0007669"/>
    <property type="project" value="TreeGrafter"/>
</dbReference>
<sequence length="177" mass="20141">METKPSAQHEQRHEDFKPRCQWKQEGTKVLEVHLPGFRRQDIRIQKNTKLGTLTISGEQPRVEETKSVALPRRFRKEIKISKHFNTDGISAKFFGEILYVTIPKEAQHSTWSSVSDYLVCLRSKVSRPRLSKKTAVTAVVIVLVVALGVYAVSRFPMSTSSLMPLIKFPECPCSNTN</sequence>
<comment type="similarity">
    <text evidence="4 5">Belongs to the small heat shock protein (HSP20) family.</text>
</comment>
<keyword evidence="6" id="KW-0472">Membrane</keyword>
<protein>
    <recommendedName>
        <fullName evidence="7">SHSP domain-containing protein</fullName>
    </recommendedName>
</protein>
<keyword evidence="3" id="KW-0611">Plant defense</keyword>
<evidence type="ECO:0000259" key="7">
    <source>
        <dbReference type="PROSITE" id="PS01031"/>
    </source>
</evidence>
<dbReference type="PROSITE" id="PS01031">
    <property type="entry name" value="SHSP"/>
    <property type="match status" value="1"/>
</dbReference>
<dbReference type="STRING" id="106549.A0A540N4W8"/>
<comment type="subcellular location">
    <subcellularLocation>
        <location evidence="1">Cell membrane</location>
        <topology evidence="1">Single-pass membrane protein</topology>
    </subcellularLocation>
</comment>
<name>A0A540N4W8_MALBA</name>
<evidence type="ECO:0000256" key="5">
    <source>
        <dbReference type="RuleBase" id="RU003616"/>
    </source>
</evidence>
<evidence type="ECO:0000313" key="8">
    <source>
        <dbReference type="EMBL" id="TQE06096.1"/>
    </source>
</evidence>
<proteinExistence type="inferred from homology"/>
<comment type="caution">
    <text evidence="8">The sequence shown here is derived from an EMBL/GenBank/DDBJ whole genome shotgun (WGS) entry which is preliminary data.</text>
</comment>
<dbReference type="InterPro" id="IPR002068">
    <property type="entry name" value="A-crystallin/Hsp20_dom"/>
</dbReference>
<accession>A0A540N4W8</accession>
<dbReference type="Gene3D" id="2.60.40.790">
    <property type="match status" value="1"/>
</dbReference>
<feature type="domain" description="SHSP" evidence="7">
    <location>
        <begin position="10"/>
        <end position="120"/>
    </location>
</feature>
<evidence type="ECO:0000256" key="3">
    <source>
        <dbReference type="ARBA" id="ARBA00022821"/>
    </source>
</evidence>
<evidence type="ECO:0000256" key="2">
    <source>
        <dbReference type="ARBA" id="ARBA00022475"/>
    </source>
</evidence>
<feature type="transmembrane region" description="Helical" evidence="6">
    <location>
        <begin position="134"/>
        <end position="153"/>
    </location>
</feature>
<dbReference type="Proteomes" id="UP000315295">
    <property type="component" value="Unassembled WGS sequence"/>
</dbReference>
<evidence type="ECO:0000256" key="4">
    <source>
        <dbReference type="PROSITE-ProRule" id="PRU00285"/>
    </source>
</evidence>
<dbReference type="GO" id="GO:0005886">
    <property type="term" value="C:plasma membrane"/>
    <property type="evidence" value="ECO:0007669"/>
    <property type="project" value="UniProtKB-SubCell"/>
</dbReference>
<dbReference type="AlphaFoldDB" id="A0A540N4W8"/>
<dbReference type="SUPFAM" id="SSF49764">
    <property type="entry name" value="HSP20-like chaperones"/>
    <property type="match status" value="1"/>
</dbReference>
<dbReference type="CDD" id="cd06464">
    <property type="entry name" value="ACD_sHsps-like"/>
    <property type="match status" value="1"/>
</dbReference>
<keyword evidence="6" id="KW-0812">Transmembrane</keyword>
<keyword evidence="6" id="KW-1133">Transmembrane helix</keyword>